<comment type="caution">
    <text evidence="15">The sequence shown here is derived from an EMBL/GenBank/DDBJ whole genome shotgun (WGS) entry which is preliminary data.</text>
</comment>
<keyword evidence="3" id="KW-1003">Cell membrane</keyword>
<dbReference type="InterPro" id="IPR001611">
    <property type="entry name" value="Leu-rich_rpt"/>
</dbReference>
<evidence type="ECO:0000256" key="3">
    <source>
        <dbReference type="ARBA" id="ARBA00022475"/>
    </source>
</evidence>
<dbReference type="InterPro" id="IPR003591">
    <property type="entry name" value="Leu-rich_rpt_typical-subtyp"/>
</dbReference>
<keyword evidence="4" id="KW-0433">Leucine-rich repeat</keyword>
<keyword evidence="7" id="KW-0677">Repeat</keyword>
<gene>
    <name evidence="15" type="ORF">D8674_007996</name>
</gene>
<keyword evidence="6 13" id="KW-0732">Signal</keyword>
<reference evidence="15 16" key="3">
    <citation type="submission" date="2019-11" db="EMBL/GenBank/DDBJ databases">
        <title>A de novo genome assembly of a pear dwarfing rootstock.</title>
        <authorList>
            <person name="Wang F."/>
            <person name="Wang J."/>
            <person name="Li S."/>
            <person name="Zhang Y."/>
            <person name="Fang M."/>
            <person name="Ma L."/>
            <person name="Zhao Y."/>
            <person name="Jiang S."/>
        </authorList>
    </citation>
    <scope>NUCLEOTIDE SEQUENCE [LARGE SCALE GENOMIC DNA]</scope>
    <source>
        <strain evidence="15">S2</strain>
        <tissue evidence="15">Leaf</tissue>
    </source>
</reference>
<dbReference type="OrthoDB" id="1394818at2759"/>
<name>A0A5N5HUE8_9ROSA</name>
<dbReference type="Gene3D" id="3.80.10.10">
    <property type="entry name" value="Ribonuclease Inhibitor"/>
    <property type="match status" value="6"/>
</dbReference>
<dbReference type="SMART" id="SM00369">
    <property type="entry name" value="LRR_TYP"/>
    <property type="match status" value="7"/>
</dbReference>
<dbReference type="PRINTS" id="PR00019">
    <property type="entry name" value="LEURICHRPT"/>
</dbReference>
<keyword evidence="10 15" id="KW-0675">Receptor</keyword>
<evidence type="ECO:0000256" key="9">
    <source>
        <dbReference type="ARBA" id="ARBA00023136"/>
    </source>
</evidence>
<dbReference type="PROSITE" id="PS51450">
    <property type="entry name" value="LRR"/>
    <property type="match status" value="1"/>
</dbReference>
<dbReference type="Pfam" id="PF08263">
    <property type="entry name" value="LRRNT_2"/>
    <property type="match status" value="1"/>
</dbReference>
<proteinExistence type="inferred from homology"/>
<keyword evidence="16" id="KW-1185">Reference proteome</keyword>
<evidence type="ECO:0000256" key="1">
    <source>
        <dbReference type="ARBA" id="ARBA00004251"/>
    </source>
</evidence>
<feature type="domain" description="Leucine-rich repeat-containing N-terminal plant-type" evidence="14">
    <location>
        <begin position="33"/>
        <end position="72"/>
    </location>
</feature>
<comment type="similarity">
    <text evidence="2">Belongs to the RLP family.</text>
</comment>
<evidence type="ECO:0000256" key="6">
    <source>
        <dbReference type="ARBA" id="ARBA00022729"/>
    </source>
</evidence>
<dbReference type="Proteomes" id="UP000327157">
    <property type="component" value="Chromosome 12"/>
</dbReference>
<evidence type="ECO:0000256" key="12">
    <source>
        <dbReference type="SAM" id="Phobius"/>
    </source>
</evidence>
<dbReference type="PANTHER" id="PTHR48052">
    <property type="entry name" value="UNNAMED PRODUCT"/>
    <property type="match status" value="1"/>
</dbReference>
<dbReference type="InterPro" id="IPR032675">
    <property type="entry name" value="LRR_dom_sf"/>
</dbReference>
<dbReference type="Pfam" id="PF00560">
    <property type="entry name" value="LRR_1"/>
    <property type="match status" value="4"/>
</dbReference>
<reference evidence="15 16" key="1">
    <citation type="submission" date="2019-09" db="EMBL/GenBank/DDBJ databases">
        <authorList>
            <person name="Ou C."/>
        </authorList>
    </citation>
    <scope>NUCLEOTIDE SEQUENCE [LARGE SCALE GENOMIC DNA]</scope>
    <source>
        <strain evidence="15">S2</strain>
        <tissue evidence="15">Leaf</tissue>
    </source>
</reference>
<dbReference type="FunFam" id="3.80.10.10:FF:000041">
    <property type="entry name" value="LRR receptor-like serine/threonine-protein kinase ERECTA"/>
    <property type="match status" value="2"/>
</dbReference>
<evidence type="ECO:0000313" key="15">
    <source>
        <dbReference type="EMBL" id="KAB2630477.1"/>
    </source>
</evidence>
<keyword evidence="5 12" id="KW-0812">Transmembrane</keyword>
<evidence type="ECO:0000313" key="16">
    <source>
        <dbReference type="Proteomes" id="UP000327157"/>
    </source>
</evidence>
<dbReference type="GO" id="GO:0005886">
    <property type="term" value="C:plasma membrane"/>
    <property type="evidence" value="ECO:0007669"/>
    <property type="project" value="UniProtKB-SubCell"/>
</dbReference>
<evidence type="ECO:0000256" key="4">
    <source>
        <dbReference type="ARBA" id="ARBA00022614"/>
    </source>
</evidence>
<feature type="chain" id="PRO_5024285368" evidence="13">
    <location>
        <begin position="21"/>
        <end position="1043"/>
    </location>
</feature>
<dbReference type="PANTHER" id="PTHR48052:SF85">
    <property type="entry name" value="LEUCINE-RICH REPEAT-CONTAINING N-TERMINAL PLANT-TYPE DOMAIN-CONTAINING PROTEIN"/>
    <property type="match status" value="1"/>
</dbReference>
<evidence type="ECO:0000256" key="8">
    <source>
        <dbReference type="ARBA" id="ARBA00022989"/>
    </source>
</evidence>
<dbReference type="SUPFAM" id="SSF52047">
    <property type="entry name" value="RNI-like"/>
    <property type="match status" value="2"/>
</dbReference>
<dbReference type="InterPro" id="IPR013210">
    <property type="entry name" value="LRR_N_plant-typ"/>
</dbReference>
<organism evidence="15 16">
    <name type="scientific">Pyrus ussuriensis x Pyrus communis</name>
    <dbReference type="NCBI Taxonomy" id="2448454"/>
    <lineage>
        <taxon>Eukaryota</taxon>
        <taxon>Viridiplantae</taxon>
        <taxon>Streptophyta</taxon>
        <taxon>Embryophyta</taxon>
        <taxon>Tracheophyta</taxon>
        <taxon>Spermatophyta</taxon>
        <taxon>Magnoliopsida</taxon>
        <taxon>eudicotyledons</taxon>
        <taxon>Gunneridae</taxon>
        <taxon>Pentapetalae</taxon>
        <taxon>rosids</taxon>
        <taxon>fabids</taxon>
        <taxon>Rosales</taxon>
        <taxon>Rosaceae</taxon>
        <taxon>Amygdaloideae</taxon>
        <taxon>Maleae</taxon>
        <taxon>Pyrus</taxon>
    </lineage>
</organism>
<dbReference type="Pfam" id="PF13855">
    <property type="entry name" value="LRR_8"/>
    <property type="match status" value="2"/>
</dbReference>
<sequence length="1043" mass="115393">MKTPLLSWLFLLRICYVSLTFHTFVVSSQCPGDQQSLLLQLKNSLTFDPATSQKLVNWNNASDYCSWEGVSCKEGCVSNLDLSSEAITGGLDNSSSLFGLKSIENLNLAYNNFNYAQIPSEFKQLTRLSNLNLSYAGFAGQVPIEISHLTKLVTLDLSNFYFPGTPSLNLENPKLNVLLANFSELVELYLDGVNISAQGTEWCQAISSSLPKLRVLSLSTCNLLGPIDSSLLKLQSLSVIHIENNNLYTHVPEFFSNFPNLTSLRMVNSGLHGAFPKKIFEVPTLQTIDLSDNPQLRGSLPEFPKNGSLRSLVLNGANFSGQLLPNSIGNLRFLSKIDIATCDFTGSIPRSTEELTQLVYLDFANNKFNGSVPSFSMAKNLTLINLSYNRLTGQINSSHWENLTNLVSLHLRHNLLNGPIPPSVFSLPMLQKLQLSDNQFSGHLHGFANNSVLDTLDLSSNKLEGPIPVSIFTFSELKILSLSSNNFSGAFLLNSLQQLRNLSSLDLSYNSLLINYDSSRSSFSSYPRITTLKLASGKLGVFPDFLRYQSQLRYLDLSLNQIHGEIPNWIWRLSSLSQLNLSCNFLVTLPGPFPNLTSTLSVLDLHSNQLQGQIPMLPRLATYLDYSRNNFSSSIPADIGDFLMCTMFFSLSSNKLNGSIPESMCKEPYLQVLDLSNNSLSGPIPQCLTNISGTLSVLNLRRNRLNGSVPDGFPRHCSLRTLDLNENQIEGRFPKSLGNCGMLEVLNIGKNQIRDAYPCLLKQISSLRVLLQIVDMARNNFTGEIPGSFLKTWQAMMADKDDAVSKINHLQFQVIKFSQVYYQDSVTVTTKGREMELVKTLTVFTSIDISCNSFNGSIPEEVGKLISLYALNLSSNALTGAIPSSLGNLRHLESLDLSDNKLSGTIPSELSKLNFLSFLDLSSNQLVGKIPTGTQIQSFSADSFAGNKGLYGPPLDDGSARLSPTLEGKHSNSAHGIDWDLIGAEVGFIVGFGVAVGSLGLCKRWSKWYYKTMYKILVKIFPQLEDRIGLHRRHVHINQRFGR</sequence>
<evidence type="ECO:0000256" key="13">
    <source>
        <dbReference type="SAM" id="SignalP"/>
    </source>
</evidence>
<protein>
    <submittedName>
        <fullName evidence="15">Receptor-like protein 12</fullName>
    </submittedName>
</protein>
<evidence type="ECO:0000256" key="2">
    <source>
        <dbReference type="ARBA" id="ARBA00009592"/>
    </source>
</evidence>
<evidence type="ECO:0000256" key="7">
    <source>
        <dbReference type="ARBA" id="ARBA00022737"/>
    </source>
</evidence>
<feature type="signal peptide" evidence="13">
    <location>
        <begin position="1"/>
        <end position="20"/>
    </location>
</feature>
<keyword evidence="11" id="KW-0325">Glycoprotein</keyword>
<keyword evidence="8 12" id="KW-1133">Transmembrane helix</keyword>
<feature type="transmembrane region" description="Helical" evidence="12">
    <location>
        <begin position="981"/>
        <end position="1002"/>
    </location>
</feature>
<dbReference type="AlphaFoldDB" id="A0A5N5HUE8"/>
<comment type="subcellular location">
    <subcellularLocation>
        <location evidence="1">Cell membrane</location>
        <topology evidence="1">Single-pass type I membrane protein</topology>
    </subcellularLocation>
</comment>
<reference evidence="16" key="2">
    <citation type="submission" date="2019-10" db="EMBL/GenBank/DDBJ databases">
        <title>A de novo genome assembly of a pear dwarfing rootstock.</title>
        <authorList>
            <person name="Wang F."/>
            <person name="Wang J."/>
            <person name="Li S."/>
            <person name="Zhang Y."/>
            <person name="Fang M."/>
            <person name="Ma L."/>
            <person name="Zhao Y."/>
            <person name="Jiang S."/>
        </authorList>
    </citation>
    <scope>NUCLEOTIDE SEQUENCE [LARGE SCALE GENOMIC DNA]</scope>
</reference>
<dbReference type="FunFam" id="3.80.10.10:FF:000095">
    <property type="entry name" value="LRR receptor-like serine/threonine-protein kinase GSO1"/>
    <property type="match status" value="1"/>
</dbReference>
<accession>A0A5N5HUE8</accession>
<evidence type="ECO:0000256" key="5">
    <source>
        <dbReference type="ARBA" id="ARBA00022692"/>
    </source>
</evidence>
<dbReference type="EMBL" id="SMOL01000143">
    <property type="protein sequence ID" value="KAB2630477.1"/>
    <property type="molecule type" value="Genomic_DNA"/>
</dbReference>
<evidence type="ECO:0000259" key="14">
    <source>
        <dbReference type="Pfam" id="PF08263"/>
    </source>
</evidence>
<evidence type="ECO:0000256" key="10">
    <source>
        <dbReference type="ARBA" id="ARBA00023170"/>
    </source>
</evidence>
<dbReference type="FunFam" id="3.80.10.10:FF:000111">
    <property type="entry name" value="LRR receptor-like serine/threonine-protein kinase ERECTA"/>
    <property type="match status" value="1"/>
</dbReference>
<dbReference type="SUPFAM" id="SSF52058">
    <property type="entry name" value="L domain-like"/>
    <property type="match status" value="1"/>
</dbReference>
<keyword evidence="9 12" id="KW-0472">Membrane</keyword>
<evidence type="ECO:0000256" key="11">
    <source>
        <dbReference type="ARBA" id="ARBA00023180"/>
    </source>
</evidence>